<evidence type="ECO:0000313" key="2">
    <source>
        <dbReference type="Proteomes" id="UP000806378"/>
    </source>
</evidence>
<comment type="caution">
    <text evidence="1">The sequence shown here is derived from an EMBL/GenBank/DDBJ whole genome shotgun (WGS) entry which is preliminary data.</text>
</comment>
<proteinExistence type="predicted"/>
<name>A0A8T0CI57_CORYI</name>
<organism evidence="1 2">
    <name type="scientific">Corymbia citriodora subsp. variegata</name>
    <dbReference type="NCBI Taxonomy" id="360336"/>
    <lineage>
        <taxon>Eukaryota</taxon>
        <taxon>Viridiplantae</taxon>
        <taxon>Streptophyta</taxon>
        <taxon>Embryophyta</taxon>
        <taxon>Tracheophyta</taxon>
        <taxon>Spermatophyta</taxon>
        <taxon>Magnoliopsida</taxon>
        <taxon>eudicotyledons</taxon>
        <taxon>Gunneridae</taxon>
        <taxon>Pentapetalae</taxon>
        <taxon>rosids</taxon>
        <taxon>malvids</taxon>
        <taxon>Myrtales</taxon>
        <taxon>Myrtaceae</taxon>
        <taxon>Myrtoideae</taxon>
        <taxon>Eucalypteae</taxon>
        <taxon>Corymbia</taxon>
    </lineage>
</organism>
<dbReference type="AlphaFoldDB" id="A0A8T0CI57"/>
<protein>
    <submittedName>
        <fullName evidence="1">Uncharacterized protein</fullName>
    </submittedName>
</protein>
<dbReference type="OrthoDB" id="1100438at2759"/>
<keyword evidence="2" id="KW-1185">Reference proteome</keyword>
<gene>
    <name evidence="1" type="ORF">BT93_L3110</name>
</gene>
<reference evidence="1" key="1">
    <citation type="submission" date="2020-05" db="EMBL/GenBank/DDBJ databases">
        <title>WGS assembly of Corymbia citriodora subspecies variegata.</title>
        <authorList>
            <person name="Barry K."/>
            <person name="Hundley H."/>
            <person name="Shu S."/>
            <person name="Jenkins J."/>
            <person name="Grimwood J."/>
            <person name="Baten A."/>
        </authorList>
    </citation>
    <scope>NUCLEOTIDE SEQUENCE</scope>
    <source>
        <strain evidence="1">CV2-018</strain>
    </source>
</reference>
<dbReference type="EMBL" id="MU090997">
    <property type="protein sequence ID" value="KAF7847297.1"/>
    <property type="molecule type" value="Genomic_DNA"/>
</dbReference>
<evidence type="ECO:0000313" key="1">
    <source>
        <dbReference type="EMBL" id="KAF7847297.1"/>
    </source>
</evidence>
<accession>A0A8T0CI57</accession>
<dbReference type="Proteomes" id="UP000806378">
    <property type="component" value="Unassembled WGS sequence"/>
</dbReference>
<sequence length="73" mass="7618">MTITATLDSAETPISQVPNLIAGGHLDGNFRGPFQPSSSMAQSLSRVDSNLEAFAQEALANLALDQGSRSADK</sequence>
<dbReference type="Gramene" id="rna-gnl|WGS:JABURB|Cocit.L3110.1">
    <property type="protein sequence ID" value="cds-KAF7847297.1"/>
    <property type="gene ID" value="gene-BT93_L3110"/>
</dbReference>